<dbReference type="InterPro" id="IPR029063">
    <property type="entry name" value="SAM-dependent_MTases_sf"/>
</dbReference>
<keyword evidence="2" id="KW-1185">Reference proteome</keyword>
<evidence type="ECO:0000313" key="2">
    <source>
        <dbReference type="Proteomes" id="UP001205105"/>
    </source>
</evidence>
<dbReference type="Proteomes" id="UP001205105">
    <property type="component" value="Unassembled WGS sequence"/>
</dbReference>
<evidence type="ECO:0000313" key="1">
    <source>
        <dbReference type="EMBL" id="KAI7838980.1"/>
    </source>
</evidence>
<sequence length="194" mass="21307">MLAHSCAASAAQHEAKQLLHMRSKPGTSTASGIRGAYESLGVQGFYAAHGHEYVNPHDDQIVKAIALLMDSQQFGEQPGQLRVLDLSCGSGEAYERRTGRSAHGWSFQNIADGCLAARSFDLCVCSFALHLCDSSSLFITLYQLACHCRWLAILAPHKQPAIREEHGWSAAEAWKVDRVHVRLYASLNFGQPLE</sequence>
<dbReference type="EMBL" id="JADXDR010000110">
    <property type="protein sequence ID" value="KAI7838980.1"/>
    <property type="molecule type" value="Genomic_DNA"/>
</dbReference>
<evidence type="ECO:0008006" key="3">
    <source>
        <dbReference type="Google" id="ProtNLM"/>
    </source>
</evidence>
<gene>
    <name evidence="1" type="ORF">COHA_007266</name>
</gene>
<organism evidence="1 2">
    <name type="scientific">Chlorella ohadii</name>
    <dbReference type="NCBI Taxonomy" id="2649997"/>
    <lineage>
        <taxon>Eukaryota</taxon>
        <taxon>Viridiplantae</taxon>
        <taxon>Chlorophyta</taxon>
        <taxon>core chlorophytes</taxon>
        <taxon>Trebouxiophyceae</taxon>
        <taxon>Chlorellales</taxon>
        <taxon>Chlorellaceae</taxon>
        <taxon>Chlorella clade</taxon>
        <taxon>Chlorella</taxon>
    </lineage>
</organism>
<proteinExistence type="predicted"/>
<protein>
    <recommendedName>
        <fullName evidence="3">Methyltransferase domain-containing protein</fullName>
    </recommendedName>
</protein>
<dbReference type="SUPFAM" id="SSF53335">
    <property type="entry name" value="S-adenosyl-L-methionine-dependent methyltransferases"/>
    <property type="match status" value="1"/>
</dbReference>
<dbReference type="AlphaFoldDB" id="A0AAD5DNI1"/>
<name>A0AAD5DNI1_9CHLO</name>
<comment type="caution">
    <text evidence="1">The sequence shown here is derived from an EMBL/GenBank/DDBJ whole genome shotgun (WGS) entry which is preliminary data.</text>
</comment>
<accession>A0AAD5DNI1</accession>
<reference evidence="1" key="1">
    <citation type="submission" date="2020-11" db="EMBL/GenBank/DDBJ databases">
        <title>Chlorella ohadii genome sequencing and assembly.</title>
        <authorList>
            <person name="Murik O."/>
            <person name="Treves H."/>
            <person name="Kedem I."/>
            <person name="Shotland Y."/>
            <person name="Kaplan A."/>
        </authorList>
    </citation>
    <scope>NUCLEOTIDE SEQUENCE</scope>
    <source>
        <strain evidence="1">1</strain>
    </source>
</reference>